<dbReference type="PANTHER" id="PTHR11153:SF8">
    <property type="entry name" value="SIDEROFLEXIN-1"/>
    <property type="match status" value="1"/>
</dbReference>
<evidence type="ECO:0000256" key="2">
    <source>
        <dbReference type="ARBA" id="ARBA00005974"/>
    </source>
</evidence>
<keyword evidence="3" id="KW-0813">Transport</keyword>
<evidence type="ECO:0000256" key="6">
    <source>
        <dbReference type="ARBA" id="ARBA00022989"/>
    </source>
</evidence>
<dbReference type="PANTHER" id="PTHR11153">
    <property type="entry name" value="SIDEROFLEXIN"/>
    <property type="match status" value="1"/>
</dbReference>
<evidence type="ECO:0000313" key="10">
    <source>
        <dbReference type="EMBL" id="KAJ8977016.1"/>
    </source>
</evidence>
<feature type="transmembrane region" description="Helical" evidence="9">
    <location>
        <begin position="94"/>
        <end position="115"/>
    </location>
</feature>
<evidence type="ECO:0000256" key="5">
    <source>
        <dbReference type="ARBA" id="ARBA00022970"/>
    </source>
</evidence>
<comment type="subcellular location">
    <subcellularLocation>
        <location evidence="1">Mitochondrion membrane</location>
        <topology evidence="1">Multi-pass membrane protein</topology>
    </subcellularLocation>
</comment>
<dbReference type="Pfam" id="PF03820">
    <property type="entry name" value="SFXNs"/>
    <property type="match status" value="1"/>
</dbReference>
<gene>
    <name evidence="10" type="ORF">NQ317_018740</name>
</gene>
<protein>
    <recommendedName>
        <fullName evidence="12">Sideroflexin</fullName>
    </recommendedName>
</protein>
<keyword evidence="7" id="KW-0496">Mitochondrion</keyword>
<evidence type="ECO:0000256" key="9">
    <source>
        <dbReference type="SAM" id="Phobius"/>
    </source>
</evidence>
<keyword evidence="6 9" id="KW-1133">Transmembrane helix</keyword>
<sequence length="269" mass="29529">MANLCQRIQQSATYGGQKFCTIPPSTLTRAKKMNIIGRMSAQVPMNVLITGGMITFYKSTPAVVFWQWLNQSFNALVNYTNRSGDIQQSNKQIIASYLCATGGAVGTALYLNSLVKKMPPIVGRMVPFAAVAAANCINIPMMRAQELRHGTPVFDDQNNKLGYSKTAAQSGIGQVILSRITMALPGMVATPLIIDYLEKRGTLCRYPWLTVPASLGILGLCLTFATPLACALFKQKAAIPYNHLEPDLRKQIEKEYTEVPNVVYFNKGL</sequence>
<evidence type="ECO:0008006" key="12">
    <source>
        <dbReference type="Google" id="ProtNLM"/>
    </source>
</evidence>
<evidence type="ECO:0000256" key="7">
    <source>
        <dbReference type="ARBA" id="ARBA00023128"/>
    </source>
</evidence>
<proteinExistence type="inferred from homology"/>
<evidence type="ECO:0000313" key="11">
    <source>
        <dbReference type="Proteomes" id="UP001162164"/>
    </source>
</evidence>
<keyword evidence="8 9" id="KW-0472">Membrane</keyword>
<evidence type="ECO:0000256" key="1">
    <source>
        <dbReference type="ARBA" id="ARBA00004225"/>
    </source>
</evidence>
<organism evidence="10 11">
    <name type="scientific">Molorchus minor</name>
    <dbReference type="NCBI Taxonomy" id="1323400"/>
    <lineage>
        <taxon>Eukaryota</taxon>
        <taxon>Metazoa</taxon>
        <taxon>Ecdysozoa</taxon>
        <taxon>Arthropoda</taxon>
        <taxon>Hexapoda</taxon>
        <taxon>Insecta</taxon>
        <taxon>Pterygota</taxon>
        <taxon>Neoptera</taxon>
        <taxon>Endopterygota</taxon>
        <taxon>Coleoptera</taxon>
        <taxon>Polyphaga</taxon>
        <taxon>Cucujiformia</taxon>
        <taxon>Chrysomeloidea</taxon>
        <taxon>Cerambycidae</taxon>
        <taxon>Lamiinae</taxon>
        <taxon>Monochamini</taxon>
        <taxon>Molorchus</taxon>
    </lineage>
</organism>
<dbReference type="InterPro" id="IPR004686">
    <property type="entry name" value="Mtc"/>
</dbReference>
<feature type="transmembrane region" description="Helical" evidence="9">
    <location>
        <begin position="175"/>
        <end position="194"/>
    </location>
</feature>
<keyword evidence="11" id="KW-1185">Reference proteome</keyword>
<evidence type="ECO:0000256" key="3">
    <source>
        <dbReference type="ARBA" id="ARBA00022448"/>
    </source>
</evidence>
<comment type="caution">
    <text evidence="10">The sequence shown here is derived from an EMBL/GenBank/DDBJ whole genome shotgun (WGS) entry which is preliminary data.</text>
</comment>
<reference evidence="10" key="1">
    <citation type="journal article" date="2023" name="Insect Mol. Biol.">
        <title>Genome sequencing provides insights into the evolution of gene families encoding plant cell wall-degrading enzymes in longhorned beetles.</title>
        <authorList>
            <person name="Shin N.R."/>
            <person name="Okamura Y."/>
            <person name="Kirsch R."/>
            <person name="Pauchet Y."/>
        </authorList>
    </citation>
    <scope>NUCLEOTIDE SEQUENCE</scope>
    <source>
        <strain evidence="10">MMC_N1</strain>
    </source>
</reference>
<keyword evidence="4 9" id="KW-0812">Transmembrane</keyword>
<comment type="similarity">
    <text evidence="2">Belongs to the sideroflexin family.</text>
</comment>
<name>A0ABQ9JFS7_9CUCU</name>
<evidence type="ECO:0000256" key="8">
    <source>
        <dbReference type="ARBA" id="ARBA00023136"/>
    </source>
</evidence>
<accession>A0ABQ9JFS7</accession>
<feature type="transmembrane region" description="Helical" evidence="9">
    <location>
        <begin position="206"/>
        <end position="233"/>
    </location>
</feature>
<dbReference type="Proteomes" id="UP001162164">
    <property type="component" value="Unassembled WGS sequence"/>
</dbReference>
<dbReference type="EMBL" id="JAPWTJ010000597">
    <property type="protein sequence ID" value="KAJ8977016.1"/>
    <property type="molecule type" value="Genomic_DNA"/>
</dbReference>
<keyword evidence="5" id="KW-0029">Amino-acid transport</keyword>
<evidence type="ECO:0000256" key="4">
    <source>
        <dbReference type="ARBA" id="ARBA00022692"/>
    </source>
</evidence>